<reference evidence="1 2" key="1">
    <citation type="submission" date="2016-07" db="EMBL/GenBank/DDBJ databases">
        <title>Draft genome of the white-rot fungus Obba rivulosa 3A-2.</title>
        <authorList>
            <consortium name="DOE Joint Genome Institute"/>
            <person name="Miettinen O."/>
            <person name="Riley R."/>
            <person name="Acob R."/>
            <person name="Barry K."/>
            <person name="Cullen D."/>
            <person name="De Vries R."/>
            <person name="Hainaut M."/>
            <person name="Hatakka A."/>
            <person name="Henrissat B."/>
            <person name="Hilden K."/>
            <person name="Kuo R."/>
            <person name="Labutti K."/>
            <person name="Lipzen A."/>
            <person name="Makela M.R."/>
            <person name="Sandor L."/>
            <person name="Spatafora J.W."/>
            <person name="Grigoriev I.V."/>
            <person name="Hibbett D.S."/>
        </authorList>
    </citation>
    <scope>NUCLEOTIDE SEQUENCE [LARGE SCALE GENOMIC DNA]</scope>
    <source>
        <strain evidence="1 2">3A-2</strain>
    </source>
</reference>
<proteinExistence type="predicted"/>
<dbReference type="Proteomes" id="UP000250043">
    <property type="component" value="Unassembled WGS sequence"/>
</dbReference>
<protein>
    <submittedName>
        <fullName evidence="1">Uncharacterized protein</fullName>
    </submittedName>
</protein>
<dbReference type="AlphaFoldDB" id="A0A8E2DEV0"/>
<organism evidence="1 2">
    <name type="scientific">Obba rivulosa</name>
    <dbReference type="NCBI Taxonomy" id="1052685"/>
    <lineage>
        <taxon>Eukaryota</taxon>
        <taxon>Fungi</taxon>
        <taxon>Dikarya</taxon>
        <taxon>Basidiomycota</taxon>
        <taxon>Agaricomycotina</taxon>
        <taxon>Agaricomycetes</taxon>
        <taxon>Polyporales</taxon>
        <taxon>Gelatoporiaceae</taxon>
        <taxon>Obba</taxon>
    </lineage>
</organism>
<keyword evidence="2" id="KW-1185">Reference proteome</keyword>
<name>A0A8E2DEV0_9APHY</name>
<accession>A0A8E2DEV0</accession>
<evidence type="ECO:0000313" key="1">
    <source>
        <dbReference type="EMBL" id="OCH84296.1"/>
    </source>
</evidence>
<gene>
    <name evidence="1" type="ORF">OBBRIDRAFT_420638</name>
</gene>
<dbReference type="EMBL" id="KV722693">
    <property type="protein sequence ID" value="OCH84296.1"/>
    <property type="molecule type" value="Genomic_DNA"/>
</dbReference>
<evidence type="ECO:0000313" key="2">
    <source>
        <dbReference type="Proteomes" id="UP000250043"/>
    </source>
</evidence>
<sequence>MGSDLYKISEILQQDRFAGLANLTIRFPSPYWVVDGISDQVRDLQTRIFAPFIERGILKPSIPVTQFTPRSLYFCSLESEILHEGDGPSCNRGYALVYHVHTALAKQ</sequence>